<protein>
    <recommendedName>
        <fullName evidence="4">DUF1134 domain-containing protein</fullName>
    </recommendedName>
</protein>
<dbReference type="Proteomes" id="UP000000948">
    <property type="component" value="Chromosome"/>
</dbReference>
<name>C7JFJ8_ACEP3</name>
<dbReference type="AlphaFoldDB" id="C7JFJ8"/>
<proteinExistence type="predicted"/>
<accession>C7JFJ8</accession>
<dbReference type="EMBL" id="AP011121">
    <property type="protein sequence ID" value="BAH99019.1"/>
    <property type="molecule type" value="Genomic_DNA"/>
</dbReference>
<evidence type="ECO:0000313" key="2">
    <source>
        <dbReference type="EMBL" id="BAH99019.1"/>
    </source>
</evidence>
<gene>
    <name evidence="2" type="ordered locus">APA01_08720</name>
</gene>
<dbReference type="eggNOG" id="ENOG5032ZYT">
    <property type="taxonomic scope" value="Bacteria"/>
</dbReference>
<feature type="signal peptide" evidence="1">
    <location>
        <begin position="1"/>
        <end position="31"/>
    </location>
</feature>
<dbReference type="RefSeq" id="WP_012812746.1">
    <property type="nucleotide sequence ID" value="NC_013209.1"/>
</dbReference>
<organism evidence="2 3">
    <name type="scientific">Acetobacter pasteurianus (strain NBRC 105184 / IFO 3283-01)</name>
    <dbReference type="NCBI Taxonomy" id="634452"/>
    <lineage>
        <taxon>Bacteria</taxon>
        <taxon>Pseudomonadati</taxon>
        <taxon>Pseudomonadota</taxon>
        <taxon>Alphaproteobacteria</taxon>
        <taxon>Acetobacterales</taxon>
        <taxon>Acetobacteraceae</taxon>
        <taxon>Acetobacter</taxon>
    </lineage>
</organism>
<dbReference type="STRING" id="634452.APA01_08720"/>
<evidence type="ECO:0000313" key="3">
    <source>
        <dbReference type="Proteomes" id="UP000000948"/>
    </source>
</evidence>
<reference evidence="2 3" key="1">
    <citation type="journal article" date="2009" name="Nucleic Acids Res.">
        <title>Whole-genome analyses reveal genetic instability of Acetobacter pasteurianus.</title>
        <authorList>
            <person name="Azuma Y."/>
            <person name="Hosoyama A."/>
            <person name="Matsutani M."/>
            <person name="Furuya N."/>
            <person name="Horikawa H."/>
            <person name="Harada T."/>
            <person name="Hirakawa H."/>
            <person name="Kuhara S."/>
            <person name="Matsushita K."/>
            <person name="Fujita N."/>
            <person name="Shirai M."/>
        </authorList>
    </citation>
    <scope>NUCLEOTIDE SEQUENCE [LARGE SCALE GENOMIC DNA]</scope>
    <source>
        <strain evidence="3">NBRC 105184 / IFO 3283-01</strain>
    </source>
</reference>
<dbReference type="GeneID" id="66350364"/>
<evidence type="ECO:0008006" key="4">
    <source>
        <dbReference type="Google" id="ProtNLM"/>
    </source>
</evidence>
<evidence type="ECO:0000256" key="1">
    <source>
        <dbReference type="SAM" id="SignalP"/>
    </source>
</evidence>
<keyword evidence="1" id="KW-0732">Signal</keyword>
<dbReference type="KEGG" id="apt:APA01_08720"/>
<dbReference type="HOGENOM" id="CLU_125848_1_0_5"/>
<feature type="chain" id="PRO_5002977597" description="DUF1134 domain-containing protein" evidence="1">
    <location>
        <begin position="32"/>
        <end position="172"/>
    </location>
</feature>
<sequence length="172" mass="18077">MNSGSPLMRSASRHFAAALALCGAWFMPAGAETMLGPVTATVTFNTRSADLGVGYTWGRGVLTYGGRQYPFEIKGASAIAVGYSSGHSVGKVYNLQRIEDFEGTFWALSGEATVGRGVGGLLMENNDGVRIRLDECRSGGRIAASPSRLTIHLLNKVGTPVATAPVDQKSAH</sequence>